<evidence type="ECO:0000313" key="3">
    <source>
        <dbReference type="Proteomes" id="UP000324748"/>
    </source>
</evidence>
<dbReference type="EMBL" id="VSWC01000053">
    <property type="protein sequence ID" value="KAA1102093.1"/>
    <property type="molecule type" value="Genomic_DNA"/>
</dbReference>
<feature type="compositionally biased region" description="Low complexity" evidence="1">
    <location>
        <begin position="8"/>
        <end position="21"/>
    </location>
</feature>
<reference evidence="2 3" key="1">
    <citation type="submission" date="2019-05" db="EMBL/GenBank/DDBJ databases">
        <title>Emergence of the Ug99 lineage of the wheat stem rust pathogen through somatic hybridization.</title>
        <authorList>
            <person name="Li F."/>
            <person name="Upadhyaya N.M."/>
            <person name="Sperschneider J."/>
            <person name="Matny O."/>
            <person name="Nguyen-Phuc H."/>
            <person name="Mago R."/>
            <person name="Raley C."/>
            <person name="Miller M.E."/>
            <person name="Silverstein K.A.T."/>
            <person name="Henningsen E."/>
            <person name="Hirsch C.D."/>
            <person name="Visser B."/>
            <person name="Pretorius Z.A."/>
            <person name="Steffenson B.J."/>
            <person name="Schwessinger B."/>
            <person name="Dodds P.N."/>
            <person name="Figueroa M."/>
        </authorList>
    </citation>
    <scope>NUCLEOTIDE SEQUENCE [LARGE SCALE GENOMIC DNA]</scope>
    <source>
        <strain evidence="2">21-0</strain>
    </source>
</reference>
<feature type="compositionally biased region" description="Low complexity" evidence="1">
    <location>
        <begin position="452"/>
        <end position="472"/>
    </location>
</feature>
<feature type="compositionally biased region" description="Low complexity" evidence="1">
    <location>
        <begin position="147"/>
        <end position="183"/>
    </location>
</feature>
<feature type="compositionally biased region" description="Polar residues" evidence="1">
    <location>
        <begin position="258"/>
        <end position="275"/>
    </location>
</feature>
<sequence>MSQLTTTNNNNNNSNNNNNNNHLKKQLKQAQSQSTLSHSELGDSLLEERIRIANFVLPEDNLEDLLRLPIAPELISRKLRQQQLLKQQEQQEQEQDQREQQQQALLPLTPPPDHQPEQAIFQQDYPPIQTSKPRINTQLSHDRTNLPSSSSPSTSTTTTPAATPRSAIKPSTPQHRPTQQQTPNKAPHAQRSFSSQTAAQRYRERSKSTVHQLSVAPPGGKTRAVSGESNARHTVKEKSTISVRHPNAKDLKLRPRSMSASSIRDIGGSSSNNTPGALPPWTTDPSPRIYRVDPANNSPLNGSDFKPPSHDDLILPTVARQIEKQTKLLTISPTEHPTFSSVSSNFSQWEALGPQLLLRKASHKRIDGSFAQSSTLSVDEPLSSPPTHDEELVEPVSPTSGPRVGPTGGAGPGRRMSRGMSGSQGSEGGRGGGSSRRRSSYLSPTSPGRRGSQQSFSSHTNSSRASPSAANRLVLGPAPAPSSHQPSAPDQALDHPFASPVLLRPLSFQQQQQQQPQPQQSLPPPDQLDPSFPPHRATSPNTHNELDDDNLHRFDQVRHLDPEPEGCCKCIIV</sequence>
<organism evidence="2 3">
    <name type="scientific">Puccinia graminis f. sp. tritici</name>
    <dbReference type="NCBI Taxonomy" id="56615"/>
    <lineage>
        <taxon>Eukaryota</taxon>
        <taxon>Fungi</taxon>
        <taxon>Dikarya</taxon>
        <taxon>Basidiomycota</taxon>
        <taxon>Pucciniomycotina</taxon>
        <taxon>Pucciniomycetes</taxon>
        <taxon>Pucciniales</taxon>
        <taxon>Pucciniaceae</taxon>
        <taxon>Puccinia</taxon>
    </lineage>
</organism>
<dbReference type="AlphaFoldDB" id="A0A5B0PMJ4"/>
<keyword evidence="3" id="KW-1185">Reference proteome</keyword>
<accession>A0A5B0PMJ4</accession>
<evidence type="ECO:0000256" key="1">
    <source>
        <dbReference type="SAM" id="MobiDB-lite"/>
    </source>
</evidence>
<feature type="compositionally biased region" description="Low complexity" evidence="1">
    <location>
        <begin position="505"/>
        <end position="520"/>
    </location>
</feature>
<evidence type="ECO:0000313" key="2">
    <source>
        <dbReference type="EMBL" id="KAA1102093.1"/>
    </source>
</evidence>
<name>A0A5B0PMJ4_PUCGR</name>
<dbReference type="OrthoDB" id="2507848at2759"/>
<feature type="compositionally biased region" description="Gly residues" evidence="1">
    <location>
        <begin position="425"/>
        <end position="434"/>
    </location>
</feature>
<feature type="region of interest" description="Disordered" evidence="1">
    <location>
        <begin position="1"/>
        <end position="39"/>
    </location>
</feature>
<comment type="caution">
    <text evidence="2">The sequence shown here is derived from an EMBL/GenBank/DDBJ whole genome shotgun (WGS) entry which is preliminary data.</text>
</comment>
<feature type="compositionally biased region" description="Basic and acidic residues" evidence="1">
    <location>
        <begin position="230"/>
        <end position="239"/>
    </location>
</feature>
<feature type="region of interest" description="Disordered" evidence="1">
    <location>
        <begin position="372"/>
        <end position="550"/>
    </location>
</feature>
<protein>
    <submittedName>
        <fullName evidence="2">Uncharacterized protein</fullName>
    </submittedName>
</protein>
<gene>
    <name evidence="2" type="ORF">PGT21_035914</name>
</gene>
<dbReference type="Proteomes" id="UP000324748">
    <property type="component" value="Unassembled WGS sequence"/>
</dbReference>
<feature type="compositionally biased region" description="Low complexity" evidence="1">
    <location>
        <begin position="28"/>
        <end position="37"/>
    </location>
</feature>
<feature type="region of interest" description="Disordered" evidence="1">
    <location>
        <begin position="139"/>
        <end position="288"/>
    </location>
</feature>
<feature type="compositionally biased region" description="Pro residues" evidence="1">
    <location>
        <begin position="521"/>
        <end position="533"/>
    </location>
</feature>
<proteinExistence type="predicted"/>